<dbReference type="AlphaFoldDB" id="A0AAV9SQU2"/>
<name>A0AAV9SQU2_9TELE</name>
<sequence>MIATPTSVTNSVPPVALPPPEDPYQMYQYAPQVHFPTEVETNSEVRGVETLEDPETDNMMTSSIVGNLHSQGIYKGTASLLLHRTQDHRLEPTPLPQQQTAQNLLSVQHQRYQPPNPNQMPDATAPGVPGSCFRGAYIQLWAPWMQEDGEEAMIRLTGVTGVIEDDP</sequence>
<dbReference type="Proteomes" id="UP001311232">
    <property type="component" value="Unassembled WGS sequence"/>
</dbReference>
<comment type="caution">
    <text evidence="1">The sequence shown here is derived from an EMBL/GenBank/DDBJ whole genome shotgun (WGS) entry which is preliminary data.</text>
</comment>
<accession>A0AAV9SQU2</accession>
<protein>
    <submittedName>
        <fullName evidence="1">Uncharacterized protein</fullName>
    </submittedName>
</protein>
<proteinExistence type="predicted"/>
<gene>
    <name evidence="1" type="ORF">CRENBAI_018007</name>
</gene>
<evidence type="ECO:0000313" key="2">
    <source>
        <dbReference type="Proteomes" id="UP001311232"/>
    </source>
</evidence>
<dbReference type="EMBL" id="JAHHUM010000043">
    <property type="protein sequence ID" value="KAK5623199.1"/>
    <property type="molecule type" value="Genomic_DNA"/>
</dbReference>
<keyword evidence="2" id="KW-1185">Reference proteome</keyword>
<reference evidence="1 2" key="1">
    <citation type="submission" date="2021-06" db="EMBL/GenBank/DDBJ databases">
        <authorList>
            <person name="Palmer J.M."/>
        </authorList>
    </citation>
    <scope>NUCLEOTIDE SEQUENCE [LARGE SCALE GENOMIC DNA]</scope>
    <source>
        <strain evidence="1 2">MEX-2019</strain>
        <tissue evidence="1">Muscle</tissue>
    </source>
</reference>
<evidence type="ECO:0000313" key="1">
    <source>
        <dbReference type="EMBL" id="KAK5623199.1"/>
    </source>
</evidence>
<organism evidence="1 2">
    <name type="scientific">Crenichthys baileyi</name>
    <name type="common">White River springfish</name>
    <dbReference type="NCBI Taxonomy" id="28760"/>
    <lineage>
        <taxon>Eukaryota</taxon>
        <taxon>Metazoa</taxon>
        <taxon>Chordata</taxon>
        <taxon>Craniata</taxon>
        <taxon>Vertebrata</taxon>
        <taxon>Euteleostomi</taxon>
        <taxon>Actinopterygii</taxon>
        <taxon>Neopterygii</taxon>
        <taxon>Teleostei</taxon>
        <taxon>Neoteleostei</taxon>
        <taxon>Acanthomorphata</taxon>
        <taxon>Ovalentaria</taxon>
        <taxon>Atherinomorphae</taxon>
        <taxon>Cyprinodontiformes</taxon>
        <taxon>Goodeidae</taxon>
        <taxon>Crenichthys</taxon>
    </lineage>
</organism>